<accession>A0A498J906</accession>
<keyword evidence="5" id="KW-0539">Nucleus</keyword>
<dbReference type="PROSITE" id="PS00350">
    <property type="entry name" value="MADS_BOX_1"/>
    <property type="match status" value="1"/>
</dbReference>
<keyword evidence="4" id="KW-0804">Transcription</keyword>
<dbReference type="Pfam" id="PF00319">
    <property type="entry name" value="SRF-TF"/>
    <property type="match status" value="1"/>
</dbReference>
<sequence length="464" mass="52521">MGLASTARNQANIQSPLSLAKPPPVLPRFVFFCVAVIMARPSAVTHLHLLCDQDSVSSREDDDELKEEEIVDDQDSVSSKPPKGIALQSHTREHSWTFWGYGPRHQKCQIKVIHNARQQILGLKFKKDVIGDTNMQRCVVGVSDNCWLRKNLPRHLCENLRTLNMGRVKLQIKRIENTTNRQVTFSKRRNGLIKKAYELSVLCDVDVALIIFSSSGRLSLFSGNKSIEEILARYINLPANRRGRPMSGTDSDQLEEIQQDIVCCKSKLEEMGNRLRIFEGEDLSEIRTLHEAEYREQILEETLKRLRVRKQVLEEYDSYATILQLPTATTNIHELVTGSPHNILVDWLLQGDPQVQIVNFLNSNGFLPLRDQPAESIFDAIAFQSALVSGQNRSVDEHRSTGNGLEDDNNSLQRQELGQVIDVNLSAWKDFYPTASSGGRGLYMSSQFNPPPSILHPNQDQNQL</sequence>
<dbReference type="EMBL" id="RDQH01000334">
    <property type="protein sequence ID" value="RXH91626.1"/>
    <property type="molecule type" value="Genomic_DNA"/>
</dbReference>
<evidence type="ECO:0000256" key="7">
    <source>
        <dbReference type="SAM" id="MobiDB-lite"/>
    </source>
</evidence>
<dbReference type="InterPro" id="IPR050142">
    <property type="entry name" value="MADS-box/MEF2_TF"/>
</dbReference>
<evidence type="ECO:0000256" key="3">
    <source>
        <dbReference type="ARBA" id="ARBA00023125"/>
    </source>
</evidence>
<organism evidence="9 10">
    <name type="scientific">Malus domestica</name>
    <name type="common">Apple</name>
    <name type="synonym">Pyrus malus</name>
    <dbReference type="NCBI Taxonomy" id="3750"/>
    <lineage>
        <taxon>Eukaryota</taxon>
        <taxon>Viridiplantae</taxon>
        <taxon>Streptophyta</taxon>
        <taxon>Embryophyta</taxon>
        <taxon>Tracheophyta</taxon>
        <taxon>Spermatophyta</taxon>
        <taxon>Magnoliopsida</taxon>
        <taxon>eudicotyledons</taxon>
        <taxon>Gunneridae</taxon>
        <taxon>Pentapetalae</taxon>
        <taxon>rosids</taxon>
        <taxon>fabids</taxon>
        <taxon>Rosales</taxon>
        <taxon>Rosaceae</taxon>
        <taxon>Amygdaloideae</taxon>
        <taxon>Maleae</taxon>
        <taxon>Malus</taxon>
    </lineage>
</organism>
<dbReference type="CDD" id="cd00265">
    <property type="entry name" value="MADS_MEF2_like"/>
    <property type="match status" value="1"/>
</dbReference>
<feature type="compositionally biased region" description="Acidic residues" evidence="7">
    <location>
        <begin position="60"/>
        <end position="75"/>
    </location>
</feature>
<dbReference type="GO" id="GO:0046983">
    <property type="term" value="F:protein dimerization activity"/>
    <property type="evidence" value="ECO:0007669"/>
    <property type="project" value="InterPro"/>
</dbReference>
<keyword evidence="6" id="KW-0175">Coiled coil</keyword>
<dbReference type="GO" id="GO:0000977">
    <property type="term" value="F:RNA polymerase II transcription regulatory region sequence-specific DNA binding"/>
    <property type="evidence" value="ECO:0007669"/>
    <property type="project" value="InterPro"/>
</dbReference>
<dbReference type="InterPro" id="IPR033896">
    <property type="entry name" value="MEF2-like_N"/>
</dbReference>
<dbReference type="PANTHER" id="PTHR48019">
    <property type="entry name" value="SERUM RESPONSE FACTOR HOMOLOG"/>
    <property type="match status" value="1"/>
</dbReference>
<keyword evidence="2" id="KW-0805">Transcription regulation</keyword>
<evidence type="ECO:0000313" key="9">
    <source>
        <dbReference type="EMBL" id="RXH91626.1"/>
    </source>
</evidence>
<dbReference type="AlphaFoldDB" id="A0A498J906"/>
<feature type="region of interest" description="Disordered" evidence="7">
    <location>
        <begin position="60"/>
        <end position="86"/>
    </location>
</feature>
<dbReference type="SUPFAM" id="SSF55455">
    <property type="entry name" value="SRF-like"/>
    <property type="match status" value="1"/>
</dbReference>
<feature type="domain" description="MADS-box" evidence="8">
    <location>
        <begin position="165"/>
        <end position="225"/>
    </location>
</feature>
<reference evidence="9 10" key="1">
    <citation type="submission" date="2018-10" db="EMBL/GenBank/DDBJ databases">
        <title>A high-quality apple genome assembly.</title>
        <authorList>
            <person name="Hu J."/>
        </authorList>
    </citation>
    <scope>NUCLEOTIDE SEQUENCE [LARGE SCALE GENOMIC DNA]</scope>
    <source>
        <strain evidence="10">cv. HFTH1</strain>
        <tissue evidence="9">Young leaf</tissue>
    </source>
</reference>
<dbReference type="PROSITE" id="PS50066">
    <property type="entry name" value="MADS_BOX_2"/>
    <property type="match status" value="1"/>
</dbReference>
<comment type="caution">
    <text evidence="9">The sequence shown here is derived from an EMBL/GenBank/DDBJ whole genome shotgun (WGS) entry which is preliminary data.</text>
</comment>
<dbReference type="Proteomes" id="UP000290289">
    <property type="component" value="Chromosome 8"/>
</dbReference>
<dbReference type="GO" id="GO:0045944">
    <property type="term" value="P:positive regulation of transcription by RNA polymerase II"/>
    <property type="evidence" value="ECO:0007669"/>
    <property type="project" value="InterPro"/>
</dbReference>
<dbReference type="PRINTS" id="PR00404">
    <property type="entry name" value="MADSDOMAIN"/>
</dbReference>
<evidence type="ECO:0000259" key="8">
    <source>
        <dbReference type="PROSITE" id="PS50066"/>
    </source>
</evidence>
<dbReference type="FunFam" id="3.40.1810.10:FF:000028">
    <property type="entry name" value="Agamous-like MADS-box protein AGL66 isoform A"/>
    <property type="match status" value="1"/>
</dbReference>
<feature type="region of interest" description="Disordered" evidence="7">
    <location>
        <begin position="392"/>
        <end position="413"/>
    </location>
</feature>
<feature type="region of interest" description="Disordered" evidence="7">
    <location>
        <begin position="442"/>
        <end position="464"/>
    </location>
</feature>
<dbReference type="InterPro" id="IPR036879">
    <property type="entry name" value="TF_MADSbox_sf"/>
</dbReference>
<dbReference type="InterPro" id="IPR002100">
    <property type="entry name" value="TF_MADSbox"/>
</dbReference>
<dbReference type="GO" id="GO:0005634">
    <property type="term" value="C:nucleus"/>
    <property type="evidence" value="ECO:0007669"/>
    <property type="project" value="UniProtKB-SubCell"/>
</dbReference>
<evidence type="ECO:0000256" key="1">
    <source>
        <dbReference type="ARBA" id="ARBA00004123"/>
    </source>
</evidence>
<evidence type="ECO:0000256" key="5">
    <source>
        <dbReference type="ARBA" id="ARBA00023242"/>
    </source>
</evidence>
<keyword evidence="10" id="KW-1185">Reference proteome</keyword>
<name>A0A498J906_MALDO</name>
<keyword evidence="3" id="KW-0238">DNA-binding</keyword>
<evidence type="ECO:0000256" key="6">
    <source>
        <dbReference type="SAM" id="Coils"/>
    </source>
</evidence>
<feature type="coiled-coil region" evidence="6">
    <location>
        <begin position="254"/>
        <end position="309"/>
    </location>
</feature>
<protein>
    <recommendedName>
        <fullName evidence="8">MADS-box domain-containing protein</fullName>
    </recommendedName>
</protein>
<dbReference type="Gene3D" id="3.40.1810.10">
    <property type="entry name" value="Transcription factor, MADS-box"/>
    <property type="match status" value="1"/>
</dbReference>
<evidence type="ECO:0000256" key="4">
    <source>
        <dbReference type="ARBA" id="ARBA00023163"/>
    </source>
</evidence>
<evidence type="ECO:0000256" key="2">
    <source>
        <dbReference type="ARBA" id="ARBA00023015"/>
    </source>
</evidence>
<proteinExistence type="predicted"/>
<evidence type="ECO:0000313" key="10">
    <source>
        <dbReference type="Proteomes" id="UP000290289"/>
    </source>
</evidence>
<dbReference type="SMART" id="SM00432">
    <property type="entry name" value="MADS"/>
    <property type="match status" value="1"/>
</dbReference>
<comment type="subcellular location">
    <subcellularLocation>
        <location evidence="1">Nucleus</location>
    </subcellularLocation>
</comment>
<gene>
    <name evidence="9" type="ORF">DVH24_020649</name>
</gene>